<sequence length="157" mass="17073">MLKRSLTLAAASVALTAGLVSPAMAAPADFIGTWVNKDANTRGVTRLVITSAGGNQLKIQVFGQCHPTDCDWGTTSLITYGLNVQDSDHKYATANYNQGFANSFLTLSATGKEVMLQGYTQFLDNSGRQNYYSREYFQRKTIVRVPGDIRVLPGASR</sequence>
<dbReference type="Proteomes" id="UP000632766">
    <property type="component" value="Unassembled WGS sequence"/>
</dbReference>
<dbReference type="RefSeq" id="WP_198126667.1">
    <property type="nucleotide sequence ID" value="NZ_JAECZC010000053.1"/>
</dbReference>
<organism evidence="2 3">
    <name type="scientific">Amazonocrinis nigriterrae CENA67</name>
    <dbReference type="NCBI Taxonomy" id="2794033"/>
    <lineage>
        <taxon>Bacteria</taxon>
        <taxon>Bacillati</taxon>
        <taxon>Cyanobacteriota</taxon>
        <taxon>Cyanophyceae</taxon>
        <taxon>Nostocales</taxon>
        <taxon>Nostocaceae</taxon>
        <taxon>Amazonocrinis</taxon>
        <taxon>Amazonocrinis nigriterrae</taxon>
    </lineage>
</organism>
<feature type="signal peptide" evidence="1">
    <location>
        <begin position="1"/>
        <end position="25"/>
    </location>
</feature>
<accession>A0A8J7HWG9</accession>
<proteinExistence type="predicted"/>
<feature type="chain" id="PRO_5035145470" evidence="1">
    <location>
        <begin position="26"/>
        <end position="157"/>
    </location>
</feature>
<protein>
    <submittedName>
        <fullName evidence="2">Uncharacterized protein</fullName>
    </submittedName>
</protein>
<keyword evidence="3" id="KW-1185">Reference proteome</keyword>
<reference evidence="2 3" key="1">
    <citation type="journal article" date="2021" name="Int. J. Syst. Evol. Microbiol.">
        <title>Amazonocrinis nigriterrae gen. nov., sp. nov., Atlanticothrix silvestris gen. nov., sp. nov. and Dendronalium phyllosphericum gen. nov., sp. nov., nostocacean cyanobacteria from Brazilian environments.</title>
        <authorList>
            <person name="Alvarenga D.O."/>
            <person name="Andreote A.P.D."/>
            <person name="Branco L.H.Z."/>
            <person name="Delbaje E."/>
            <person name="Cruz R.B."/>
            <person name="Varani A.M."/>
            <person name="Fiore M.F."/>
        </authorList>
    </citation>
    <scope>NUCLEOTIDE SEQUENCE [LARGE SCALE GENOMIC DNA]</scope>
    <source>
        <strain evidence="2 3">CENA67</strain>
    </source>
</reference>
<name>A0A8J7HWG9_9NOST</name>
<evidence type="ECO:0000313" key="2">
    <source>
        <dbReference type="EMBL" id="MBH8564843.1"/>
    </source>
</evidence>
<evidence type="ECO:0000313" key="3">
    <source>
        <dbReference type="Proteomes" id="UP000632766"/>
    </source>
</evidence>
<dbReference type="AlphaFoldDB" id="A0A8J7HWG9"/>
<dbReference type="EMBL" id="JAECZC010000053">
    <property type="protein sequence ID" value="MBH8564843.1"/>
    <property type="molecule type" value="Genomic_DNA"/>
</dbReference>
<evidence type="ECO:0000256" key="1">
    <source>
        <dbReference type="SAM" id="SignalP"/>
    </source>
</evidence>
<comment type="caution">
    <text evidence="2">The sequence shown here is derived from an EMBL/GenBank/DDBJ whole genome shotgun (WGS) entry which is preliminary data.</text>
</comment>
<gene>
    <name evidence="2" type="ORF">I8748_22110</name>
</gene>
<keyword evidence="1" id="KW-0732">Signal</keyword>